<organism evidence="2 3">
    <name type="scientific">Hymenobacter edaphi</name>
    <dbReference type="NCBI Taxonomy" id="2211146"/>
    <lineage>
        <taxon>Bacteria</taxon>
        <taxon>Pseudomonadati</taxon>
        <taxon>Bacteroidota</taxon>
        <taxon>Cytophagia</taxon>
        <taxon>Cytophagales</taxon>
        <taxon>Hymenobacteraceae</taxon>
        <taxon>Hymenobacter</taxon>
    </lineage>
</organism>
<evidence type="ECO:0000313" key="2">
    <source>
        <dbReference type="EMBL" id="RAK69917.1"/>
    </source>
</evidence>
<name>A0A328BS44_9BACT</name>
<feature type="region of interest" description="Disordered" evidence="1">
    <location>
        <begin position="1"/>
        <end position="21"/>
    </location>
</feature>
<reference evidence="3" key="1">
    <citation type="submission" date="2018-05" db="EMBL/GenBank/DDBJ databases">
        <authorList>
            <person name="Nie L."/>
        </authorList>
    </citation>
    <scope>NUCLEOTIDE SEQUENCE [LARGE SCALE GENOMIC DNA]</scope>
    <source>
        <strain evidence="3">NL</strain>
    </source>
</reference>
<dbReference type="AlphaFoldDB" id="A0A328BS44"/>
<dbReference type="EMBL" id="QHKM01000001">
    <property type="protein sequence ID" value="RAK69917.1"/>
    <property type="molecule type" value="Genomic_DNA"/>
</dbReference>
<evidence type="ECO:0000256" key="1">
    <source>
        <dbReference type="SAM" id="MobiDB-lite"/>
    </source>
</evidence>
<keyword evidence="3" id="KW-1185">Reference proteome</keyword>
<protein>
    <submittedName>
        <fullName evidence="2">Uncharacterized protein</fullName>
    </submittedName>
</protein>
<evidence type="ECO:0000313" key="3">
    <source>
        <dbReference type="Proteomes" id="UP000248553"/>
    </source>
</evidence>
<sequence>MAGNATTRQAGPQGRGPRVGGRGRWAGLALASTLAALLLAASPARAQRPLLSTDVAADTARQTYGPHRRHFRHLYLAYMPVLGQPAGRGADLRPWVSAEMVLGLREKLRLTPVLAIGADARYVYLRYALAQHPDKVLPDAALHHRESLALHRADLEGWARLRFGRQGNTVGRYLDVSGWGGWVAATAHHTEDEPNSARAKRVKTTETGLPYLRRWAYGAGARLGSQRLVLTARYRLSDTFRGVAAGLYPELPRWTVGLEIGVL</sequence>
<proteinExistence type="predicted"/>
<dbReference type="Proteomes" id="UP000248553">
    <property type="component" value="Unassembled WGS sequence"/>
</dbReference>
<comment type="caution">
    <text evidence="2">The sequence shown here is derived from an EMBL/GenBank/DDBJ whole genome shotgun (WGS) entry which is preliminary data.</text>
</comment>
<accession>A0A328BS44</accession>
<gene>
    <name evidence="2" type="ORF">DLM85_03420</name>
</gene>